<sequence length="81" mass="9142">MRPLGQNNLSQDRSYQGPYSCPDFGDAGAAAPALRSQVATTRYWERLIVMPKRADPQDCPDCRIDIARQSPGLFSAFWRRP</sequence>
<dbReference type="Proteomes" id="UP000657574">
    <property type="component" value="Unassembled WGS sequence"/>
</dbReference>
<reference evidence="1" key="1">
    <citation type="journal article" date="2014" name="Int. J. Syst. Evol. Microbiol.">
        <title>Complete genome sequence of Corynebacterium casei LMG S-19264T (=DSM 44701T), isolated from a smear-ripened cheese.</title>
        <authorList>
            <consortium name="US DOE Joint Genome Institute (JGI-PGF)"/>
            <person name="Walter F."/>
            <person name="Albersmeier A."/>
            <person name="Kalinowski J."/>
            <person name="Ruckert C."/>
        </authorList>
    </citation>
    <scope>NUCLEOTIDE SEQUENCE</scope>
    <source>
        <strain evidence="1">JCM 3086</strain>
    </source>
</reference>
<accession>A0A917P7T3</accession>
<evidence type="ECO:0000313" key="1">
    <source>
        <dbReference type="EMBL" id="GGJ65954.1"/>
    </source>
</evidence>
<organism evidence="1 2">
    <name type="scientific">Streptomyces brasiliensis</name>
    <dbReference type="NCBI Taxonomy" id="1954"/>
    <lineage>
        <taxon>Bacteria</taxon>
        <taxon>Bacillati</taxon>
        <taxon>Actinomycetota</taxon>
        <taxon>Actinomycetes</taxon>
        <taxon>Kitasatosporales</taxon>
        <taxon>Streptomycetaceae</taxon>
        <taxon>Streptomyces</taxon>
    </lineage>
</organism>
<name>A0A917P7T3_9ACTN</name>
<comment type="caution">
    <text evidence="1">The sequence shown here is derived from an EMBL/GenBank/DDBJ whole genome shotgun (WGS) entry which is preliminary data.</text>
</comment>
<dbReference type="EMBL" id="BMQA01000089">
    <property type="protein sequence ID" value="GGJ65954.1"/>
    <property type="molecule type" value="Genomic_DNA"/>
</dbReference>
<keyword evidence="2" id="KW-1185">Reference proteome</keyword>
<evidence type="ECO:0000313" key="2">
    <source>
        <dbReference type="Proteomes" id="UP000657574"/>
    </source>
</evidence>
<proteinExistence type="predicted"/>
<protein>
    <submittedName>
        <fullName evidence="1">Uncharacterized protein</fullName>
    </submittedName>
</protein>
<gene>
    <name evidence="1" type="ORF">GCM10010121_090830</name>
</gene>
<reference evidence="1" key="2">
    <citation type="submission" date="2020-09" db="EMBL/GenBank/DDBJ databases">
        <authorList>
            <person name="Sun Q."/>
            <person name="Ohkuma M."/>
        </authorList>
    </citation>
    <scope>NUCLEOTIDE SEQUENCE</scope>
    <source>
        <strain evidence="1">JCM 3086</strain>
    </source>
</reference>
<dbReference type="AlphaFoldDB" id="A0A917P7T3"/>